<comment type="caution">
    <text evidence="2">The sequence shown here is derived from an EMBL/GenBank/DDBJ whole genome shotgun (WGS) entry which is preliminary data.</text>
</comment>
<gene>
    <name evidence="2" type="ORF">QR98_0087290</name>
</gene>
<dbReference type="AlphaFoldDB" id="A0A132AH97"/>
<protein>
    <submittedName>
        <fullName evidence="2">Uncharacterized protein</fullName>
    </submittedName>
</protein>
<organism evidence="2 3">
    <name type="scientific">Sarcoptes scabiei</name>
    <name type="common">Itch mite</name>
    <name type="synonym">Acarus scabiei</name>
    <dbReference type="NCBI Taxonomy" id="52283"/>
    <lineage>
        <taxon>Eukaryota</taxon>
        <taxon>Metazoa</taxon>
        <taxon>Ecdysozoa</taxon>
        <taxon>Arthropoda</taxon>
        <taxon>Chelicerata</taxon>
        <taxon>Arachnida</taxon>
        <taxon>Acari</taxon>
        <taxon>Acariformes</taxon>
        <taxon>Sarcoptiformes</taxon>
        <taxon>Astigmata</taxon>
        <taxon>Psoroptidia</taxon>
        <taxon>Sarcoptoidea</taxon>
        <taxon>Sarcoptidae</taxon>
        <taxon>Sarcoptinae</taxon>
        <taxon>Sarcoptes</taxon>
    </lineage>
</organism>
<feature type="compositionally biased region" description="Basic residues" evidence="1">
    <location>
        <begin position="1"/>
        <end position="11"/>
    </location>
</feature>
<evidence type="ECO:0000313" key="3">
    <source>
        <dbReference type="Proteomes" id="UP000616769"/>
    </source>
</evidence>
<reference evidence="2 3" key="1">
    <citation type="journal article" date="2015" name="Parasit. Vectors">
        <title>Draft genome of the scabies mite.</title>
        <authorList>
            <person name="Rider S.D.Jr."/>
            <person name="Morgan M.S."/>
            <person name="Arlian L.G."/>
        </authorList>
    </citation>
    <scope>NUCLEOTIDE SEQUENCE [LARGE SCALE GENOMIC DNA]</scope>
    <source>
        <strain evidence="2">Arlian Lab</strain>
    </source>
</reference>
<dbReference type="Proteomes" id="UP000616769">
    <property type="component" value="Unassembled WGS sequence"/>
</dbReference>
<sequence>EILVRKNRFRPRTSPSSIASYSSSSNLKHNKSKTFGPKFYSTGNIHSDCNDTGALKIITQENSENDGVDGDNEFRLKFIDHKYPFKFNNIQQGLYALKSEALLNQ</sequence>
<feature type="region of interest" description="Disordered" evidence="1">
    <location>
        <begin position="1"/>
        <end position="31"/>
    </location>
</feature>
<name>A0A132AH97_SARSC</name>
<feature type="compositionally biased region" description="Low complexity" evidence="1">
    <location>
        <begin position="14"/>
        <end position="27"/>
    </location>
</feature>
<proteinExistence type="predicted"/>
<evidence type="ECO:0000313" key="2">
    <source>
        <dbReference type="EMBL" id="KPM10179.1"/>
    </source>
</evidence>
<dbReference type="EMBL" id="JXLN01014666">
    <property type="protein sequence ID" value="KPM10179.1"/>
    <property type="molecule type" value="Genomic_DNA"/>
</dbReference>
<feature type="non-terminal residue" evidence="2">
    <location>
        <position position="1"/>
    </location>
</feature>
<dbReference type="OrthoDB" id="6512423at2759"/>
<evidence type="ECO:0000256" key="1">
    <source>
        <dbReference type="SAM" id="MobiDB-lite"/>
    </source>
</evidence>
<dbReference type="VEuPathDB" id="VectorBase:SSCA008401"/>
<accession>A0A132AH97</accession>